<keyword evidence="2" id="KW-1185">Reference proteome</keyword>
<dbReference type="Proteomes" id="UP001062846">
    <property type="component" value="Chromosome 8"/>
</dbReference>
<evidence type="ECO:0000313" key="1">
    <source>
        <dbReference type="EMBL" id="KAI8543539.1"/>
    </source>
</evidence>
<evidence type="ECO:0000313" key="2">
    <source>
        <dbReference type="Proteomes" id="UP001062846"/>
    </source>
</evidence>
<gene>
    <name evidence="1" type="ORF">RHMOL_Rhmol08G0226500</name>
</gene>
<reference evidence="1" key="1">
    <citation type="submission" date="2022-02" db="EMBL/GenBank/DDBJ databases">
        <title>Plant Genome Project.</title>
        <authorList>
            <person name="Zhang R.-G."/>
        </authorList>
    </citation>
    <scope>NUCLEOTIDE SEQUENCE</scope>
    <source>
        <strain evidence="1">AT1</strain>
    </source>
</reference>
<protein>
    <submittedName>
        <fullName evidence="1">Uncharacterized protein</fullName>
    </submittedName>
</protein>
<sequence length="124" mass="13845">MFVSLDQGTSKWVVKRFGESHNHLLHLLEHSHLLKSHRMVNEAQAINIDIVADISLSLKASHDLLSVQAGGKECSGFTRDTTRKSFYSNGRKRCQKAEKPLVETHLGYTNGWSNRCNISVAVGV</sequence>
<accession>A0ACC0MRM0</accession>
<comment type="caution">
    <text evidence="1">The sequence shown here is derived from an EMBL/GenBank/DDBJ whole genome shotgun (WGS) entry which is preliminary data.</text>
</comment>
<proteinExistence type="predicted"/>
<organism evidence="1 2">
    <name type="scientific">Rhododendron molle</name>
    <name type="common">Chinese azalea</name>
    <name type="synonym">Azalea mollis</name>
    <dbReference type="NCBI Taxonomy" id="49168"/>
    <lineage>
        <taxon>Eukaryota</taxon>
        <taxon>Viridiplantae</taxon>
        <taxon>Streptophyta</taxon>
        <taxon>Embryophyta</taxon>
        <taxon>Tracheophyta</taxon>
        <taxon>Spermatophyta</taxon>
        <taxon>Magnoliopsida</taxon>
        <taxon>eudicotyledons</taxon>
        <taxon>Gunneridae</taxon>
        <taxon>Pentapetalae</taxon>
        <taxon>asterids</taxon>
        <taxon>Ericales</taxon>
        <taxon>Ericaceae</taxon>
        <taxon>Ericoideae</taxon>
        <taxon>Rhodoreae</taxon>
        <taxon>Rhododendron</taxon>
    </lineage>
</organism>
<dbReference type="EMBL" id="CM046395">
    <property type="protein sequence ID" value="KAI8543539.1"/>
    <property type="molecule type" value="Genomic_DNA"/>
</dbReference>
<name>A0ACC0MRM0_RHOML</name>